<organism evidence="2 3">
    <name type="scientific">Candidatus Electrothrix communis</name>
    <dbReference type="NCBI Taxonomy" id="1859133"/>
    <lineage>
        <taxon>Bacteria</taxon>
        <taxon>Pseudomonadati</taxon>
        <taxon>Thermodesulfobacteriota</taxon>
        <taxon>Desulfobulbia</taxon>
        <taxon>Desulfobulbales</taxon>
        <taxon>Desulfobulbaceae</taxon>
        <taxon>Candidatus Electrothrix</taxon>
    </lineage>
</organism>
<evidence type="ECO:0000313" key="2">
    <source>
        <dbReference type="EMBL" id="RWX43219.1"/>
    </source>
</evidence>
<dbReference type="AlphaFoldDB" id="A0A3S3RMF9"/>
<evidence type="ECO:0000313" key="3">
    <source>
        <dbReference type="Proteomes" id="UP000288086"/>
    </source>
</evidence>
<dbReference type="Proteomes" id="UP000288086">
    <property type="component" value="Unassembled WGS sequence"/>
</dbReference>
<gene>
    <name evidence="2" type="ORF">VT98_14541</name>
</gene>
<feature type="non-terminal residue" evidence="2">
    <location>
        <position position="140"/>
    </location>
</feature>
<dbReference type="EMBL" id="MTKP01000454">
    <property type="protein sequence ID" value="RWX43219.1"/>
    <property type="molecule type" value="Genomic_DNA"/>
</dbReference>
<accession>A0A3S3RMF9</accession>
<protein>
    <recommendedName>
        <fullName evidence="1">Ysc84 actin-binding domain-containing protein</fullName>
    </recommendedName>
</protein>
<reference evidence="2 3" key="1">
    <citation type="submission" date="2017-01" db="EMBL/GenBank/DDBJ databases">
        <title>The cable genome- insights into the physiology and evolution of filamentous bacteria capable of sulfide oxidation via long distance electron transfer.</title>
        <authorList>
            <person name="Schreiber L."/>
            <person name="Bjerg J.T."/>
            <person name="Boggild A."/>
            <person name="Van De Vossenberg J."/>
            <person name="Meysman F."/>
            <person name="Nielsen L.P."/>
            <person name="Schramm A."/>
            <person name="Kjeldsen K.U."/>
        </authorList>
    </citation>
    <scope>NUCLEOTIDE SEQUENCE [LARGE SCALE GENOMIC DNA]</scope>
    <source>
        <strain evidence="2">A1</strain>
    </source>
</reference>
<keyword evidence="3" id="KW-1185">Reference proteome</keyword>
<comment type="caution">
    <text evidence="2">The sequence shown here is derived from an EMBL/GenBank/DDBJ whole genome shotgun (WGS) entry which is preliminary data.</text>
</comment>
<evidence type="ECO:0000259" key="1">
    <source>
        <dbReference type="Pfam" id="PF04366"/>
    </source>
</evidence>
<dbReference type="InterPro" id="IPR007461">
    <property type="entry name" value="Ysc84_actin-binding"/>
</dbReference>
<name>A0A3S3RMF9_9BACT</name>
<dbReference type="Pfam" id="PF04366">
    <property type="entry name" value="Ysc84"/>
    <property type="match status" value="1"/>
</dbReference>
<dbReference type="CDD" id="cd11524">
    <property type="entry name" value="SYLF"/>
    <property type="match status" value="1"/>
</dbReference>
<sequence length="140" mass="14923">MDAGELVTKSDAVLRVFLEDPNMEWFRGNIGTVRGVFIAPQMLRGAFLIGSSRGSGLLLARDSVTGTWSYPGFYAIDSVSMGLQIGADASEIILLIMTEQGMNAMLSPEFKIDSKIDSKIVVKAGLVGDGPPQDAVDILA</sequence>
<feature type="domain" description="Ysc84 actin-binding" evidence="1">
    <location>
        <begin position="78"/>
        <end position="130"/>
    </location>
</feature>
<proteinExistence type="predicted"/>